<dbReference type="STRING" id="1121400.SAMN02746065_10950"/>
<sequence>MIKIHDLNAYYDDFHVLKNVSLEVGKGEVAVMLGPNGHGKSTVLKSICGLVEKVTGNITWSGEEIIGLGAEKLVNKGITYIAENRELFPEMTVMENLKLGAYSQSARPHEKENLEKVFSLFPRLADRRKQLASTMSGGEARMLAIARGLMSNADFLAIDEPSLGLQPNLRDEVARIIKEINTQGMTVLVVEQNIPQITELADKLYVLEEGKISFEGSREEALGDDHLKEIFLGM</sequence>
<dbReference type="GO" id="GO:0016887">
    <property type="term" value="F:ATP hydrolysis activity"/>
    <property type="evidence" value="ECO:0007669"/>
    <property type="project" value="InterPro"/>
</dbReference>
<dbReference type="OrthoDB" id="9780436at2"/>
<comment type="similarity">
    <text evidence="1">Belongs to the ABC transporter superfamily.</text>
</comment>
<gene>
    <name evidence="7" type="ORF">SAMN02746065_10950</name>
</gene>
<keyword evidence="8" id="KW-1185">Reference proteome</keyword>
<dbReference type="PROSITE" id="PS50893">
    <property type="entry name" value="ABC_TRANSPORTER_2"/>
    <property type="match status" value="1"/>
</dbReference>
<dbReference type="PROSITE" id="PS00211">
    <property type="entry name" value="ABC_TRANSPORTER_1"/>
    <property type="match status" value="1"/>
</dbReference>
<evidence type="ECO:0000259" key="6">
    <source>
        <dbReference type="PROSITE" id="PS50893"/>
    </source>
</evidence>
<evidence type="ECO:0000256" key="4">
    <source>
        <dbReference type="ARBA" id="ARBA00022840"/>
    </source>
</evidence>
<dbReference type="PANTHER" id="PTHR43820:SF4">
    <property type="entry name" value="HIGH-AFFINITY BRANCHED-CHAIN AMINO ACID TRANSPORT ATP-BINDING PROTEIN LIVF"/>
    <property type="match status" value="1"/>
</dbReference>
<keyword evidence="3" id="KW-0547">Nucleotide-binding</keyword>
<dbReference type="Proteomes" id="UP000192418">
    <property type="component" value="Unassembled WGS sequence"/>
</dbReference>
<dbReference type="SUPFAM" id="SSF52540">
    <property type="entry name" value="P-loop containing nucleoside triphosphate hydrolases"/>
    <property type="match status" value="1"/>
</dbReference>
<feature type="domain" description="ABC transporter" evidence="6">
    <location>
        <begin position="2"/>
        <end position="234"/>
    </location>
</feature>
<accession>A0A1W2BQT3</accession>
<dbReference type="InterPro" id="IPR003593">
    <property type="entry name" value="AAA+_ATPase"/>
</dbReference>
<dbReference type="GO" id="GO:0015658">
    <property type="term" value="F:branched-chain amino acid transmembrane transporter activity"/>
    <property type="evidence" value="ECO:0007669"/>
    <property type="project" value="TreeGrafter"/>
</dbReference>
<reference evidence="7 8" key="1">
    <citation type="submission" date="2017-04" db="EMBL/GenBank/DDBJ databases">
        <authorList>
            <person name="Afonso C.L."/>
            <person name="Miller P.J."/>
            <person name="Scott M.A."/>
            <person name="Spackman E."/>
            <person name="Goraichik I."/>
            <person name="Dimitrov K.M."/>
            <person name="Suarez D.L."/>
            <person name="Swayne D.E."/>
        </authorList>
    </citation>
    <scope>NUCLEOTIDE SEQUENCE [LARGE SCALE GENOMIC DNA]</scope>
    <source>
        <strain evidence="7 8">DSM 3385</strain>
    </source>
</reference>
<keyword evidence="5" id="KW-0029">Amino-acid transport</keyword>
<dbReference type="EMBL" id="FWXY01000009">
    <property type="protein sequence ID" value="SMC75156.1"/>
    <property type="molecule type" value="Genomic_DNA"/>
</dbReference>
<keyword evidence="2" id="KW-0813">Transport</keyword>
<dbReference type="GO" id="GO:0005524">
    <property type="term" value="F:ATP binding"/>
    <property type="evidence" value="ECO:0007669"/>
    <property type="project" value="UniProtKB-KW"/>
</dbReference>
<keyword evidence="4 7" id="KW-0067">ATP-binding</keyword>
<dbReference type="InterPro" id="IPR027417">
    <property type="entry name" value="P-loop_NTPase"/>
</dbReference>
<dbReference type="InterPro" id="IPR052156">
    <property type="entry name" value="BCAA_Transport_ATP-bd_LivF"/>
</dbReference>
<protein>
    <submittedName>
        <fullName evidence="7">Branched-chain amino acid transport system ATP-binding protein</fullName>
    </submittedName>
</protein>
<evidence type="ECO:0000256" key="3">
    <source>
        <dbReference type="ARBA" id="ARBA00022741"/>
    </source>
</evidence>
<evidence type="ECO:0000256" key="5">
    <source>
        <dbReference type="ARBA" id="ARBA00022970"/>
    </source>
</evidence>
<evidence type="ECO:0000313" key="8">
    <source>
        <dbReference type="Proteomes" id="UP000192418"/>
    </source>
</evidence>
<dbReference type="GO" id="GO:0015807">
    <property type="term" value="P:L-amino acid transport"/>
    <property type="evidence" value="ECO:0007669"/>
    <property type="project" value="TreeGrafter"/>
</dbReference>
<dbReference type="PANTHER" id="PTHR43820">
    <property type="entry name" value="HIGH-AFFINITY BRANCHED-CHAIN AMINO ACID TRANSPORT ATP-BINDING PROTEIN LIVF"/>
    <property type="match status" value="1"/>
</dbReference>
<evidence type="ECO:0000313" key="7">
    <source>
        <dbReference type="EMBL" id="SMC75156.1"/>
    </source>
</evidence>
<evidence type="ECO:0000256" key="1">
    <source>
        <dbReference type="ARBA" id="ARBA00005417"/>
    </source>
</evidence>
<dbReference type="SMART" id="SM00382">
    <property type="entry name" value="AAA"/>
    <property type="match status" value="1"/>
</dbReference>
<proteinExistence type="inferred from homology"/>
<dbReference type="CDD" id="cd03224">
    <property type="entry name" value="ABC_TM1139_LivF_branched"/>
    <property type="match status" value="1"/>
</dbReference>
<dbReference type="RefSeq" id="WP_084068840.1">
    <property type="nucleotide sequence ID" value="NZ_FWXY01000009.1"/>
</dbReference>
<dbReference type="InterPro" id="IPR017871">
    <property type="entry name" value="ABC_transporter-like_CS"/>
</dbReference>
<dbReference type="Gene3D" id="3.40.50.300">
    <property type="entry name" value="P-loop containing nucleotide triphosphate hydrolases"/>
    <property type="match status" value="1"/>
</dbReference>
<dbReference type="AlphaFoldDB" id="A0A1W2BQT3"/>
<name>A0A1W2BQT3_9BACT</name>
<organism evidence="7 8">
    <name type="scientific">Desulfocicer vacuolatum DSM 3385</name>
    <dbReference type="NCBI Taxonomy" id="1121400"/>
    <lineage>
        <taxon>Bacteria</taxon>
        <taxon>Pseudomonadati</taxon>
        <taxon>Thermodesulfobacteriota</taxon>
        <taxon>Desulfobacteria</taxon>
        <taxon>Desulfobacterales</taxon>
        <taxon>Desulfobacteraceae</taxon>
        <taxon>Desulfocicer</taxon>
    </lineage>
</organism>
<evidence type="ECO:0000256" key="2">
    <source>
        <dbReference type="ARBA" id="ARBA00022448"/>
    </source>
</evidence>
<dbReference type="Pfam" id="PF00005">
    <property type="entry name" value="ABC_tran"/>
    <property type="match status" value="1"/>
</dbReference>
<dbReference type="InterPro" id="IPR003439">
    <property type="entry name" value="ABC_transporter-like_ATP-bd"/>
</dbReference>